<dbReference type="RefSeq" id="WP_087283802.1">
    <property type="nucleotide sequence ID" value="NZ_CP021455.1"/>
</dbReference>
<evidence type="ECO:0000259" key="3">
    <source>
        <dbReference type="Pfam" id="PF16220"/>
    </source>
</evidence>
<name>A0A1Y0ESD6_9BURK</name>
<dbReference type="PANTHER" id="PTHR30273">
    <property type="entry name" value="PERIPLASMIC SIGNAL SENSOR AND SIGMA FACTOR ACTIVATOR FECR-RELATED"/>
    <property type="match status" value="1"/>
</dbReference>
<accession>A0A1Y0ESD6</accession>
<dbReference type="AlphaFoldDB" id="A0A1Y0ESD6"/>
<dbReference type="EMBL" id="CP021455">
    <property type="protein sequence ID" value="ARU06523.1"/>
    <property type="molecule type" value="Genomic_DNA"/>
</dbReference>
<evidence type="ECO:0000313" key="5">
    <source>
        <dbReference type="Proteomes" id="UP000196138"/>
    </source>
</evidence>
<feature type="transmembrane region" description="Helical" evidence="1">
    <location>
        <begin position="89"/>
        <end position="108"/>
    </location>
</feature>
<proteinExistence type="predicted"/>
<dbReference type="OrthoDB" id="1100567at2"/>
<dbReference type="PANTHER" id="PTHR30273:SF2">
    <property type="entry name" value="PROTEIN FECR"/>
    <property type="match status" value="1"/>
</dbReference>
<evidence type="ECO:0000259" key="2">
    <source>
        <dbReference type="Pfam" id="PF04773"/>
    </source>
</evidence>
<keyword evidence="1" id="KW-0472">Membrane</keyword>
<dbReference type="InterPro" id="IPR012373">
    <property type="entry name" value="Ferrdict_sens_TM"/>
</dbReference>
<gene>
    <name evidence="4" type="ORF">CCO03_19325</name>
</gene>
<evidence type="ECO:0000256" key="1">
    <source>
        <dbReference type="SAM" id="Phobius"/>
    </source>
</evidence>
<organism evidence="4 5">
    <name type="scientific">Comamonas serinivorans</name>
    <dbReference type="NCBI Taxonomy" id="1082851"/>
    <lineage>
        <taxon>Bacteria</taxon>
        <taxon>Pseudomonadati</taxon>
        <taxon>Pseudomonadota</taxon>
        <taxon>Betaproteobacteria</taxon>
        <taxon>Burkholderiales</taxon>
        <taxon>Comamonadaceae</taxon>
        <taxon>Comamonas</taxon>
    </lineage>
</organism>
<keyword evidence="1" id="KW-1133">Transmembrane helix</keyword>
<dbReference type="PIRSF" id="PIRSF018266">
    <property type="entry name" value="FecR"/>
    <property type="match status" value="1"/>
</dbReference>
<feature type="domain" description="FecR protein" evidence="2">
    <location>
        <begin position="120"/>
        <end position="208"/>
    </location>
</feature>
<dbReference type="KEGG" id="cser:CCO03_19325"/>
<feature type="domain" description="FecR N-terminal" evidence="3">
    <location>
        <begin position="9"/>
        <end position="47"/>
    </location>
</feature>
<dbReference type="Pfam" id="PF16220">
    <property type="entry name" value="DUF4880"/>
    <property type="match status" value="1"/>
</dbReference>
<keyword evidence="5" id="KW-1185">Reference proteome</keyword>
<dbReference type="InterPro" id="IPR006860">
    <property type="entry name" value="FecR"/>
</dbReference>
<keyword evidence="1" id="KW-0812">Transmembrane</keyword>
<sequence length="326" mass="34570">MSPTPTAAEAALDWLVTLNSGAVSEAERRHFDAWLAEPAHRAAWERLAGPLQQALAPARAAAARAPQASLALSQALVHAESRTRERRRLLRGALALGALGLGSAWLLADRHLPLAQLSADLRTGTGERRTFTLTDGSTVQLAARSAADLAFGPGQRTLTLRQGALLAQAEPAAAHGGAPFIVRTPHGQVRALGTRFVVQLNEADSYVGMLQHRSEVTTRDGQRLQLDEGQGARFGAQGVAADARPPAAASAWAQGLLQAHDQALGEVVEALRAWRAGFIRISPRAAALRVYGSYALADTDRALAALAETLPITVRVYRAGWLVVID</sequence>
<evidence type="ECO:0000313" key="4">
    <source>
        <dbReference type="EMBL" id="ARU06523.1"/>
    </source>
</evidence>
<dbReference type="Gene3D" id="2.60.120.1440">
    <property type="match status" value="1"/>
</dbReference>
<dbReference type="GO" id="GO:0016989">
    <property type="term" value="F:sigma factor antagonist activity"/>
    <property type="evidence" value="ECO:0007669"/>
    <property type="project" value="TreeGrafter"/>
</dbReference>
<dbReference type="Proteomes" id="UP000196138">
    <property type="component" value="Chromosome"/>
</dbReference>
<dbReference type="Pfam" id="PF04773">
    <property type="entry name" value="FecR"/>
    <property type="match status" value="1"/>
</dbReference>
<protein>
    <submittedName>
        <fullName evidence="4">Iron dicitrate transport regulator FecR</fullName>
    </submittedName>
</protein>
<dbReference type="InterPro" id="IPR032623">
    <property type="entry name" value="FecR_N"/>
</dbReference>
<reference evidence="4 5" key="1">
    <citation type="submission" date="2017-05" db="EMBL/GenBank/DDBJ databases">
        <authorList>
            <person name="Song R."/>
            <person name="Chenine A.L."/>
            <person name="Ruprecht R.M."/>
        </authorList>
    </citation>
    <scope>NUCLEOTIDE SEQUENCE [LARGE SCALE GENOMIC DNA]</scope>
    <source>
        <strain evidence="4 5">DSM 26136</strain>
    </source>
</reference>